<dbReference type="SUPFAM" id="SSF55785">
    <property type="entry name" value="PYP-like sensor domain (PAS domain)"/>
    <property type="match status" value="1"/>
</dbReference>
<evidence type="ECO:0000313" key="13">
    <source>
        <dbReference type="Proteomes" id="UP000494245"/>
    </source>
</evidence>
<evidence type="ECO:0000256" key="9">
    <source>
        <dbReference type="SAM" id="Phobius"/>
    </source>
</evidence>
<dbReference type="SUPFAM" id="SSF47384">
    <property type="entry name" value="Homodimeric domain of signal transducing histidine kinase"/>
    <property type="match status" value="1"/>
</dbReference>
<dbReference type="Pfam" id="PF00512">
    <property type="entry name" value="HisKA"/>
    <property type="match status" value="1"/>
</dbReference>
<dbReference type="GO" id="GO:0000155">
    <property type="term" value="F:phosphorelay sensor kinase activity"/>
    <property type="evidence" value="ECO:0007669"/>
    <property type="project" value="InterPro"/>
</dbReference>
<keyword evidence="6" id="KW-0418">Kinase</keyword>
<feature type="domain" description="Histidine kinase" evidence="10">
    <location>
        <begin position="349"/>
        <end position="555"/>
    </location>
</feature>
<keyword evidence="9" id="KW-1133">Transmembrane helix</keyword>
<sequence>MDVSAPRAPRSLPALAALALVLMGAALSVITWRNLEAQRRVIDQHALFAARTILRGVEANFMRLLPHLGRMPRDQAVERLEDLLREVVESGDLLFLGIYGEDGELHVSSAPRHANNSLRAPLDQDALADLAITGEWFGTLPLGGLTMLGYAARMRPGMARLCPATPETPPGQEAPPVYFLVGLSLDEHYAQYNAMRTAALMQTGFVLGAAALVWVLLVALLRRREQSRRLVRLEHFHSRLLDSLPEALLTVDAQGFVSAANPAAAALLGPNLPGRDFASLPLAAALQTGHPEPQPWKQLDLDGRNLEVLVAPLEDETLLLLRDRTKLRSLERDLEQSRHLAAVGRLAAGVAHEIRNPLSALRGFSQFFAAKLKGKDPEETYANTMVQEADRLGRVVTDLLYLARPRPSEPAPVHLPELAAELETLLRFDFQRAQASFETDLKADTAVADRDGLKQALINLILNGLASLPEHGGVITLASRETPDGVSLSVIDTGRGMEPEEKRRALEPFFTTRKEGSGLGLAIVHKIVRDHLGQLHIDSEPGQGAAVTLTFRHAPLREQQP</sequence>
<evidence type="ECO:0000259" key="10">
    <source>
        <dbReference type="PROSITE" id="PS50109"/>
    </source>
</evidence>
<keyword evidence="5" id="KW-0547">Nucleotide-binding</keyword>
<dbReference type="PRINTS" id="PR00344">
    <property type="entry name" value="BCTRLSENSOR"/>
</dbReference>
<dbReference type="InterPro" id="IPR005467">
    <property type="entry name" value="His_kinase_dom"/>
</dbReference>
<keyword evidence="3" id="KW-0597">Phosphoprotein</keyword>
<dbReference type="Gene3D" id="3.30.450.20">
    <property type="entry name" value="PAS domain"/>
    <property type="match status" value="1"/>
</dbReference>
<dbReference type="InterPro" id="IPR003661">
    <property type="entry name" value="HisK_dim/P_dom"/>
</dbReference>
<dbReference type="PANTHER" id="PTHR43065">
    <property type="entry name" value="SENSOR HISTIDINE KINASE"/>
    <property type="match status" value="1"/>
</dbReference>
<proteinExistence type="predicted"/>
<dbReference type="InterPro" id="IPR004358">
    <property type="entry name" value="Sig_transdc_His_kin-like_C"/>
</dbReference>
<evidence type="ECO:0000313" key="12">
    <source>
        <dbReference type="EMBL" id="GFK95596.1"/>
    </source>
</evidence>
<dbReference type="SMART" id="SM00387">
    <property type="entry name" value="HATPase_c"/>
    <property type="match status" value="1"/>
</dbReference>
<evidence type="ECO:0000256" key="5">
    <source>
        <dbReference type="ARBA" id="ARBA00022741"/>
    </source>
</evidence>
<reference evidence="12 13" key="2">
    <citation type="submission" date="2020-05" db="EMBL/GenBank/DDBJ databases">
        <title>Draft genome sequence of Desulfovibrio sp. strainFSS-1.</title>
        <authorList>
            <person name="Shimoshige H."/>
            <person name="Kobayashi H."/>
            <person name="Maekawa T."/>
        </authorList>
    </citation>
    <scope>NUCLEOTIDE SEQUENCE [LARGE SCALE GENOMIC DNA]</scope>
    <source>
        <strain evidence="12 13">SIID29052-01</strain>
    </source>
</reference>
<comment type="catalytic activity">
    <reaction evidence="1">
        <text>ATP + protein L-histidine = ADP + protein N-phospho-L-histidine.</text>
        <dbReference type="EC" id="2.7.13.3"/>
    </reaction>
</comment>
<dbReference type="EMBL" id="BLTE01000019">
    <property type="protein sequence ID" value="GFK95596.1"/>
    <property type="molecule type" value="Genomic_DNA"/>
</dbReference>
<dbReference type="InterPro" id="IPR036890">
    <property type="entry name" value="HATPase_C_sf"/>
</dbReference>
<organism evidence="12 13">
    <name type="scientific">Fundidesulfovibrio magnetotacticus</name>
    <dbReference type="NCBI Taxonomy" id="2730080"/>
    <lineage>
        <taxon>Bacteria</taxon>
        <taxon>Pseudomonadati</taxon>
        <taxon>Thermodesulfobacteriota</taxon>
        <taxon>Desulfovibrionia</taxon>
        <taxon>Desulfovibrionales</taxon>
        <taxon>Desulfovibrionaceae</taxon>
        <taxon>Fundidesulfovibrio</taxon>
    </lineage>
</organism>
<evidence type="ECO:0000256" key="6">
    <source>
        <dbReference type="ARBA" id="ARBA00022777"/>
    </source>
</evidence>
<evidence type="ECO:0000256" key="8">
    <source>
        <dbReference type="ARBA" id="ARBA00023012"/>
    </source>
</evidence>
<dbReference type="PROSITE" id="PS50112">
    <property type="entry name" value="PAS"/>
    <property type="match status" value="1"/>
</dbReference>
<dbReference type="Gene3D" id="1.10.287.130">
    <property type="match status" value="1"/>
</dbReference>
<evidence type="ECO:0000256" key="4">
    <source>
        <dbReference type="ARBA" id="ARBA00022679"/>
    </source>
</evidence>
<reference evidence="12 13" key="1">
    <citation type="submission" date="2020-04" db="EMBL/GenBank/DDBJ databases">
        <authorList>
            <consortium name="Desulfovibrio sp. FSS-1 genome sequencing consortium"/>
            <person name="Shimoshige H."/>
            <person name="Kobayashi H."/>
            <person name="Maekawa T."/>
        </authorList>
    </citation>
    <scope>NUCLEOTIDE SEQUENCE [LARGE SCALE GENOMIC DNA]</scope>
    <source>
        <strain evidence="12 13">SIID29052-01</strain>
    </source>
</reference>
<dbReference type="InterPro" id="IPR000014">
    <property type="entry name" value="PAS"/>
</dbReference>
<accession>A0A6V8M0Q8</accession>
<dbReference type="PANTHER" id="PTHR43065:SF10">
    <property type="entry name" value="PEROXIDE STRESS-ACTIVATED HISTIDINE KINASE MAK3"/>
    <property type="match status" value="1"/>
</dbReference>
<dbReference type="Pfam" id="PF13188">
    <property type="entry name" value="PAS_8"/>
    <property type="match status" value="1"/>
</dbReference>
<evidence type="ECO:0000256" key="3">
    <source>
        <dbReference type="ARBA" id="ARBA00022553"/>
    </source>
</evidence>
<dbReference type="Proteomes" id="UP000494245">
    <property type="component" value="Unassembled WGS sequence"/>
</dbReference>
<gene>
    <name evidence="12" type="primary">zraS_13</name>
    <name evidence="12" type="ORF">NNJEOMEG_03464</name>
</gene>
<evidence type="ECO:0000259" key="11">
    <source>
        <dbReference type="PROSITE" id="PS50112"/>
    </source>
</evidence>
<evidence type="ECO:0000256" key="7">
    <source>
        <dbReference type="ARBA" id="ARBA00022840"/>
    </source>
</evidence>
<dbReference type="InterPro" id="IPR035965">
    <property type="entry name" value="PAS-like_dom_sf"/>
</dbReference>
<dbReference type="CDD" id="cd00082">
    <property type="entry name" value="HisKA"/>
    <property type="match status" value="1"/>
</dbReference>
<feature type="domain" description="PAS" evidence="11">
    <location>
        <begin position="233"/>
        <end position="269"/>
    </location>
</feature>
<dbReference type="PROSITE" id="PS50109">
    <property type="entry name" value="HIS_KIN"/>
    <property type="match status" value="1"/>
</dbReference>
<dbReference type="GO" id="GO:0005524">
    <property type="term" value="F:ATP binding"/>
    <property type="evidence" value="ECO:0007669"/>
    <property type="project" value="UniProtKB-KW"/>
</dbReference>
<dbReference type="Gene3D" id="3.30.565.10">
    <property type="entry name" value="Histidine kinase-like ATPase, C-terminal domain"/>
    <property type="match status" value="1"/>
</dbReference>
<keyword evidence="9" id="KW-0472">Membrane</keyword>
<dbReference type="SMART" id="SM00388">
    <property type="entry name" value="HisKA"/>
    <property type="match status" value="1"/>
</dbReference>
<protein>
    <recommendedName>
        <fullName evidence="2">histidine kinase</fullName>
        <ecNumber evidence="2">2.7.13.3</ecNumber>
    </recommendedName>
</protein>
<dbReference type="RefSeq" id="WP_173086738.1">
    <property type="nucleotide sequence ID" value="NZ_BLTE01000019.1"/>
</dbReference>
<keyword evidence="9" id="KW-0812">Transmembrane</keyword>
<comment type="caution">
    <text evidence="12">The sequence shown here is derived from an EMBL/GenBank/DDBJ whole genome shotgun (WGS) entry which is preliminary data.</text>
</comment>
<name>A0A6V8M0Q8_9BACT</name>
<keyword evidence="13" id="KW-1185">Reference proteome</keyword>
<evidence type="ECO:0000256" key="2">
    <source>
        <dbReference type="ARBA" id="ARBA00012438"/>
    </source>
</evidence>
<dbReference type="Pfam" id="PF02518">
    <property type="entry name" value="HATPase_c"/>
    <property type="match status" value="1"/>
</dbReference>
<feature type="transmembrane region" description="Helical" evidence="9">
    <location>
        <begin position="199"/>
        <end position="221"/>
    </location>
</feature>
<keyword evidence="4 12" id="KW-0808">Transferase</keyword>
<dbReference type="AlphaFoldDB" id="A0A6V8M0Q8"/>
<dbReference type="EC" id="2.7.13.3" evidence="2"/>
<keyword evidence="8" id="KW-0902">Two-component regulatory system</keyword>
<evidence type="ECO:0000256" key="1">
    <source>
        <dbReference type="ARBA" id="ARBA00000085"/>
    </source>
</evidence>
<dbReference type="SUPFAM" id="SSF55874">
    <property type="entry name" value="ATPase domain of HSP90 chaperone/DNA topoisomerase II/histidine kinase"/>
    <property type="match status" value="1"/>
</dbReference>
<dbReference type="InterPro" id="IPR036097">
    <property type="entry name" value="HisK_dim/P_sf"/>
</dbReference>
<dbReference type="InterPro" id="IPR003594">
    <property type="entry name" value="HATPase_dom"/>
</dbReference>
<keyword evidence="7" id="KW-0067">ATP-binding</keyword>